<gene>
    <name evidence="9" type="primary">mreD</name>
    <name evidence="9" type="ORF">HMPREF0663_11490</name>
</gene>
<evidence type="ECO:0000256" key="3">
    <source>
        <dbReference type="ARBA" id="ARBA00022475"/>
    </source>
</evidence>
<keyword evidence="5" id="KW-0133">Cell shape</keyword>
<feature type="transmembrane region" description="Helical" evidence="8">
    <location>
        <begin position="46"/>
        <end position="65"/>
    </location>
</feature>
<dbReference type="HOGENOM" id="CLU_125324_0_0_10"/>
<evidence type="ECO:0000256" key="8">
    <source>
        <dbReference type="SAM" id="Phobius"/>
    </source>
</evidence>
<evidence type="ECO:0000256" key="1">
    <source>
        <dbReference type="ARBA" id="ARBA00004651"/>
    </source>
</evidence>
<keyword evidence="4 8" id="KW-0812">Transmembrane</keyword>
<dbReference type="RefSeq" id="WP_004369630.1">
    <property type="nucleotide sequence ID" value="NZ_GL833119.1"/>
</dbReference>
<evidence type="ECO:0000256" key="6">
    <source>
        <dbReference type="ARBA" id="ARBA00022989"/>
    </source>
</evidence>
<dbReference type="InterPro" id="IPR007227">
    <property type="entry name" value="Cell_shape_determining_MreD"/>
</dbReference>
<protein>
    <submittedName>
        <fullName evidence="9">Rod shape-determining protein MreD</fullName>
    </submittedName>
</protein>
<evidence type="ECO:0000256" key="2">
    <source>
        <dbReference type="ARBA" id="ARBA00007776"/>
    </source>
</evidence>
<comment type="subcellular location">
    <subcellularLocation>
        <location evidence="1">Cell membrane</location>
        <topology evidence="1">Multi-pass membrane protein</topology>
    </subcellularLocation>
</comment>
<reference evidence="9" key="1">
    <citation type="submission" date="2011-01" db="EMBL/GenBank/DDBJ databases">
        <authorList>
            <person name="Muzny D."/>
            <person name="Qin X."/>
            <person name="Buhay C."/>
            <person name="Dugan-Rocha S."/>
            <person name="Ding Y."/>
            <person name="Chen G."/>
            <person name="Hawes A."/>
            <person name="Holder M."/>
            <person name="Jhangiani S."/>
            <person name="Johnson A."/>
            <person name="Khan Z."/>
            <person name="Li Z."/>
            <person name="Liu W."/>
            <person name="Liu X."/>
            <person name="Perez L."/>
            <person name="Shen H."/>
            <person name="Wang Q."/>
            <person name="Watt J."/>
            <person name="Xi L."/>
            <person name="Xin Y."/>
            <person name="Zhou J."/>
            <person name="Deng J."/>
            <person name="Jiang H."/>
            <person name="Liu Y."/>
            <person name="Qu J."/>
            <person name="Song X.-Z."/>
            <person name="Zhang L."/>
            <person name="Villasana D."/>
            <person name="Johnson A."/>
            <person name="Liu J."/>
            <person name="Liyanage D."/>
            <person name="Lorensuhewa L."/>
            <person name="Robinson T."/>
            <person name="Song A."/>
            <person name="Song B.-B."/>
            <person name="Dinh H."/>
            <person name="Thornton R."/>
            <person name="Coyle M."/>
            <person name="Francisco L."/>
            <person name="Jackson L."/>
            <person name="Javaid M."/>
            <person name="Korchina V."/>
            <person name="Kovar C."/>
            <person name="Mata R."/>
            <person name="Mathew T."/>
            <person name="Ngo R."/>
            <person name="Nguyen L."/>
            <person name="Nguyen N."/>
            <person name="Okwuonu G."/>
            <person name="Ongeri F."/>
            <person name="Pham C."/>
            <person name="Simmons D."/>
            <person name="Wilczek-Boney K."/>
            <person name="Hale W."/>
            <person name="Jakkamsetti A."/>
            <person name="Pham P."/>
            <person name="Ruth R."/>
            <person name="San Lucas F."/>
            <person name="Warren J."/>
            <person name="Zhang J."/>
            <person name="Zhao Z."/>
            <person name="Zhou C."/>
            <person name="Zhu D."/>
            <person name="Lee S."/>
            <person name="Bess C."/>
            <person name="Blankenburg K."/>
            <person name="Forbes L."/>
            <person name="Fu Q."/>
            <person name="Gubbala S."/>
            <person name="Hirani K."/>
            <person name="Jayaseelan J.C."/>
            <person name="Lara F."/>
            <person name="Munidasa M."/>
            <person name="Palculict T."/>
            <person name="Patil S."/>
            <person name="Pu L.-L."/>
            <person name="Saada N."/>
            <person name="Tang L."/>
            <person name="Weissenberger G."/>
            <person name="Zhu Y."/>
            <person name="Hemphill L."/>
            <person name="Shang Y."/>
            <person name="Youmans B."/>
            <person name="Ayvaz T."/>
            <person name="Ross M."/>
            <person name="Santibanez J."/>
            <person name="Aqrawi P."/>
            <person name="Gross S."/>
            <person name="Joshi V."/>
            <person name="Fowler G."/>
            <person name="Nazareth L."/>
            <person name="Reid J."/>
            <person name="Worley K."/>
            <person name="Petrosino J."/>
            <person name="Highlander S."/>
            <person name="Gibbs R."/>
        </authorList>
    </citation>
    <scope>NUCLEOTIDE SEQUENCE [LARGE SCALE GENOMIC DNA]</scope>
    <source>
        <strain evidence="9">ATCC 33269</strain>
    </source>
</reference>
<comment type="similarity">
    <text evidence="2">Belongs to the MreD family.</text>
</comment>
<evidence type="ECO:0000313" key="10">
    <source>
        <dbReference type="Proteomes" id="UP000005580"/>
    </source>
</evidence>
<name>E7RQN9_9BACT</name>
<feature type="transmembrane region" description="Helical" evidence="8">
    <location>
        <begin position="141"/>
        <end position="158"/>
    </location>
</feature>
<dbReference type="AlphaFoldDB" id="E7RQN9"/>
<accession>E7RQN9</accession>
<feature type="transmembrane region" description="Helical" evidence="8">
    <location>
        <begin position="72"/>
        <end position="91"/>
    </location>
</feature>
<dbReference type="GO" id="GO:0008360">
    <property type="term" value="P:regulation of cell shape"/>
    <property type="evidence" value="ECO:0007669"/>
    <property type="project" value="UniProtKB-KW"/>
</dbReference>
<sequence>MEQFRKLLFFILLLLTQVLVLNRIHLFDCATPMLYVYIMLLFRRNYPRWGILVWGFTIGLCIDIFSNTPGVAAASLTLLGLLQPYILMLFVQRDSPDDLQPSMNTLGVGNFIYYTIIVVLLYCTVFLTFETFNFFNWIQWLEGVGGSTAITVAIILVIENLRKG</sequence>
<keyword evidence="7 8" id="KW-0472">Membrane</keyword>
<keyword evidence="3" id="KW-1003">Cell membrane</keyword>
<keyword evidence="6 8" id="KW-1133">Transmembrane helix</keyword>
<organism evidence="9 10">
    <name type="scientific">Hoylesella oralis ATCC 33269</name>
    <dbReference type="NCBI Taxonomy" id="873533"/>
    <lineage>
        <taxon>Bacteria</taxon>
        <taxon>Pseudomonadati</taxon>
        <taxon>Bacteroidota</taxon>
        <taxon>Bacteroidia</taxon>
        <taxon>Bacteroidales</taxon>
        <taxon>Prevotellaceae</taxon>
        <taxon>Hoylesella</taxon>
    </lineage>
</organism>
<comment type="caution">
    <text evidence="9">The sequence shown here is derived from an EMBL/GenBank/DDBJ whole genome shotgun (WGS) entry which is preliminary data.</text>
</comment>
<evidence type="ECO:0000256" key="7">
    <source>
        <dbReference type="ARBA" id="ARBA00023136"/>
    </source>
</evidence>
<dbReference type="eggNOG" id="ENOG50315DF">
    <property type="taxonomic scope" value="Bacteria"/>
</dbReference>
<evidence type="ECO:0000256" key="5">
    <source>
        <dbReference type="ARBA" id="ARBA00022960"/>
    </source>
</evidence>
<feature type="transmembrane region" description="Helical" evidence="8">
    <location>
        <begin position="111"/>
        <end position="129"/>
    </location>
</feature>
<keyword evidence="10" id="KW-1185">Reference proteome</keyword>
<dbReference type="Proteomes" id="UP000005580">
    <property type="component" value="Unassembled WGS sequence"/>
</dbReference>
<evidence type="ECO:0000256" key="4">
    <source>
        <dbReference type="ARBA" id="ARBA00022692"/>
    </source>
</evidence>
<dbReference type="GO" id="GO:0005886">
    <property type="term" value="C:plasma membrane"/>
    <property type="evidence" value="ECO:0007669"/>
    <property type="project" value="UniProtKB-SubCell"/>
</dbReference>
<evidence type="ECO:0000313" key="9">
    <source>
        <dbReference type="EMBL" id="EFZ36577.1"/>
    </source>
</evidence>
<dbReference type="STRING" id="28134.SAMN05444288_2070"/>
<dbReference type="NCBIfam" id="TIGR03426">
    <property type="entry name" value="shape_MreD"/>
    <property type="match status" value="1"/>
</dbReference>
<dbReference type="EMBL" id="AEPE02000005">
    <property type="protein sequence ID" value="EFZ36577.1"/>
    <property type="molecule type" value="Genomic_DNA"/>
</dbReference>
<proteinExistence type="inferred from homology"/>